<dbReference type="SUPFAM" id="SSF51430">
    <property type="entry name" value="NAD(P)-linked oxidoreductase"/>
    <property type="match status" value="1"/>
</dbReference>
<reference evidence="1 2" key="1">
    <citation type="submission" date="2018-11" db="EMBL/GenBank/DDBJ databases">
        <authorList>
            <consortium name="Pathogen Informatics"/>
        </authorList>
    </citation>
    <scope>NUCLEOTIDE SEQUENCE [LARGE SCALE GENOMIC DNA]</scope>
</reference>
<evidence type="ECO:0000313" key="2">
    <source>
        <dbReference type="Proteomes" id="UP000274504"/>
    </source>
</evidence>
<dbReference type="AlphaFoldDB" id="A0A3P6ZTX5"/>
<evidence type="ECO:0000313" key="1">
    <source>
        <dbReference type="EMBL" id="VDL61265.1"/>
    </source>
</evidence>
<gene>
    <name evidence="1" type="ORF">HDID_LOCUS8947</name>
</gene>
<name>A0A3P6ZTX5_HYMDI</name>
<accession>A0A3P6ZTX5</accession>
<protein>
    <submittedName>
        <fullName evidence="1">Uncharacterized protein</fullName>
    </submittedName>
</protein>
<sequence length="168" mass="19091">MFKKLSKLVLKQEFVILVVPYFIGVESEVGSAVKDVIKKQNLKRENFFITSKIIDIHFISYTLALDLIDSREFICENRTLEDTKKAMEKIAKERLAKSAGVPKFNKRQIGRISTAVNKHLKEIRITAYAPGSRLGLLQNPVVISKTTTSESIKSNYKVVVHLYLTCES</sequence>
<dbReference type="InterPro" id="IPR036812">
    <property type="entry name" value="NAD(P)_OxRdtase_dom_sf"/>
</dbReference>
<organism evidence="1 2">
    <name type="scientific">Hymenolepis diminuta</name>
    <name type="common">Rat tapeworm</name>
    <dbReference type="NCBI Taxonomy" id="6216"/>
    <lineage>
        <taxon>Eukaryota</taxon>
        <taxon>Metazoa</taxon>
        <taxon>Spiralia</taxon>
        <taxon>Lophotrochozoa</taxon>
        <taxon>Platyhelminthes</taxon>
        <taxon>Cestoda</taxon>
        <taxon>Eucestoda</taxon>
        <taxon>Cyclophyllidea</taxon>
        <taxon>Hymenolepididae</taxon>
        <taxon>Hymenolepis</taxon>
    </lineage>
</organism>
<dbReference type="Proteomes" id="UP000274504">
    <property type="component" value="Unassembled WGS sequence"/>
</dbReference>
<dbReference type="Gene3D" id="3.20.20.100">
    <property type="entry name" value="NADP-dependent oxidoreductase domain"/>
    <property type="match status" value="1"/>
</dbReference>
<dbReference type="EMBL" id="UYSG01011174">
    <property type="protein sequence ID" value="VDL61265.1"/>
    <property type="molecule type" value="Genomic_DNA"/>
</dbReference>
<proteinExistence type="predicted"/>